<gene>
    <name evidence="10" type="ORF">HU200_061740</name>
</gene>
<evidence type="ECO:0000256" key="2">
    <source>
        <dbReference type="ARBA" id="ARBA00004906"/>
    </source>
</evidence>
<dbReference type="GO" id="GO:0061630">
    <property type="term" value="F:ubiquitin protein ligase activity"/>
    <property type="evidence" value="ECO:0007669"/>
    <property type="project" value="UniProtKB-EC"/>
</dbReference>
<keyword evidence="5 6" id="KW-0833">Ubl conjugation pathway</keyword>
<dbReference type="AlphaFoldDB" id="A0A835A8T5"/>
<feature type="region of interest" description="Disordered" evidence="7">
    <location>
        <begin position="895"/>
        <end position="916"/>
    </location>
</feature>
<dbReference type="OrthoDB" id="1936745at2759"/>
<comment type="caution">
    <text evidence="10">The sequence shown here is derived from an EMBL/GenBank/DDBJ whole genome shotgun (WGS) entry which is preliminary data.</text>
</comment>
<name>A0A835A8T5_9POAL</name>
<accession>A0A835A8T5</accession>
<evidence type="ECO:0000313" key="10">
    <source>
        <dbReference type="EMBL" id="KAF8654547.1"/>
    </source>
</evidence>
<dbReference type="InterPro" id="IPR029071">
    <property type="entry name" value="Ubiquitin-like_domsf"/>
</dbReference>
<dbReference type="InterPro" id="IPR050409">
    <property type="entry name" value="E3_ubiq-protein_ligase"/>
</dbReference>
<evidence type="ECO:0000256" key="4">
    <source>
        <dbReference type="ARBA" id="ARBA00022679"/>
    </source>
</evidence>
<protein>
    <recommendedName>
        <fullName evidence="3">HECT-type E3 ubiquitin transferase</fullName>
        <ecNumber evidence="3">2.3.2.26</ecNumber>
    </recommendedName>
</protein>
<proteinExistence type="predicted"/>
<dbReference type="Gene3D" id="3.90.1750.10">
    <property type="entry name" value="Hect, E3 ligase catalytic domains"/>
    <property type="match status" value="2"/>
</dbReference>
<dbReference type="SUPFAM" id="SSF56204">
    <property type="entry name" value="Hect, E3 ligase catalytic domain"/>
    <property type="match status" value="3"/>
</dbReference>
<dbReference type="SUPFAM" id="SSF54236">
    <property type="entry name" value="Ubiquitin-like"/>
    <property type="match status" value="2"/>
</dbReference>
<comment type="caution">
    <text evidence="6">Lacks conserved residue(s) required for the propagation of feature annotation.</text>
</comment>
<keyword evidence="11" id="KW-1185">Reference proteome</keyword>
<dbReference type="GO" id="GO:0005737">
    <property type="term" value="C:cytoplasm"/>
    <property type="evidence" value="ECO:0007669"/>
    <property type="project" value="TreeGrafter"/>
</dbReference>
<feature type="domain" description="HECT" evidence="9">
    <location>
        <begin position="505"/>
        <end position="559"/>
    </location>
</feature>
<feature type="domain" description="HECT" evidence="9">
    <location>
        <begin position="481"/>
        <end position="502"/>
    </location>
</feature>
<comment type="pathway">
    <text evidence="2">Protein modification; protein ubiquitination.</text>
</comment>
<dbReference type="GO" id="GO:0006511">
    <property type="term" value="P:ubiquitin-dependent protein catabolic process"/>
    <property type="evidence" value="ECO:0007669"/>
    <property type="project" value="TreeGrafter"/>
</dbReference>
<dbReference type="PANTHER" id="PTHR11254">
    <property type="entry name" value="HECT DOMAIN UBIQUITIN-PROTEIN LIGASE"/>
    <property type="match status" value="1"/>
</dbReference>
<keyword evidence="4" id="KW-0808">Transferase</keyword>
<dbReference type="PROSITE" id="PS50237">
    <property type="entry name" value="HECT"/>
    <property type="match status" value="2"/>
</dbReference>
<comment type="catalytic activity">
    <reaction evidence="1">
        <text>S-ubiquitinyl-[E2 ubiquitin-conjugating enzyme]-L-cysteine + [acceptor protein]-L-lysine = [E2 ubiquitin-conjugating enzyme]-L-cysteine + N(6)-ubiquitinyl-[acceptor protein]-L-lysine.</text>
        <dbReference type="EC" id="2.3.2.26"/>
    </reaction>
</comment>
<dbReference type="SMART" id="SM00213">
    <property type="entry name" value="UBQ"/>
    <property type="match status" value="2"/>
</dbReference>
<organism evidence="10 11">
    <name type="scientific">Digitaria exilis</name>
    <dbReference type="NCBI Taxonomy" id="1010633"/>
    <lineage>
        <taxon>Eukaryota</taxon>
        <taxon>Viridiplantae</taxon>
        <taxon>Streptophyta</taxon>
        <taxon>Embryophyta</taxon>
        <taxon>Tracheophyta</taxon>
        <taxon>Spermatophyta</taxon>
        <taxon>Magnoliopsida</taxon>
        <taxon>Liliopsida</taxon>
        <taxon>Poales</taxon>
        <taxon>Poaceae</taxon>
        <taxon>PACMAD clade</taxon>
        <taxon>Panicoideae</taxon>
        <taxon>Panicodae</taxon>
        <taxon>Paniceae</taxon>
        <taxon>Anthephorinae</taxon>
        <taxon>Digitaria</taxon>
    </lineage>
</organism>
<evidence type="ECO:0000256" key="1">
    <source>
        <dbReference type="ARBA" id="ARBA00000885"/>
    </source>
</evidence>
<dbReference type="EC" id="2.3.2.26" evidence="3"/>
<evidence type="ECO:0000259" key="9">
    <source>
        <dbReference type="PROSITE" id="PS50237"/>
    </source>
</evidence>
<reference evidence="10" key="1">
    <citation type="submission" date="2020-07" db="EMBL/GenBank/DDBJ databases">
        <title>Genome sequence and genetic diversity analysis of an under-domesticated orphan crop, white fonio (Digitaria exilis).</title>
        <authorList>
            <person name="Bennetzen J.L."/>
            <person name="Chen S."/>
            <person name="Ma X."/>
            <person name="Wang X."/>
            <person name="Yssel A.E.J."/>
            <person name="Chaluvadi S.R."/>
            <person name="Johnson M."/>
            <person name="Gangashetty P."/>
            <person name="Hamidou F."/>
            <person name="Sanogo M.D."/>
            <person name="Zwaenepoel A."/>
            <person name="Wallace J."/>
            <person name="Van De Peer Y."/>
            <person name="Van Deynze A."/>
        </authorList>
    </citation>
    <scope>NUCLEOTIDE SEQUENCE</scope>
    <source>
        <tissue evidence="10">Leaves</tissue>
    </source>
</reference>
<dbReference type="InterPro" id="IPR035983">
    <property type="entry name" value="Hect_E3_ubiquitin_ligase"/>
</dbReference>
<evidence type="ECO:0000256" key="5">
    <source>
        <dbReference type="ARBA" id="ARBA00022786"/>
    </source>
</evidence>
<dbReference type="Pfam" id="PF00632">
    <property type="entry name" value="HECT"/>
    <property type="match status" value="1"/>
</dbReference>
<dbReference type="PANTHER" id="PTHR11254:SF424">
    <property type="entry name" value="E3 UBIQUITIN-PROTEIN LIGASE UPL5"/>
    <property type="match status" value="1"/>
</dbReference>
<dbReference type="InterPro" id="IPR000626">
    <property type="entry name" value="Ubiquitin-like_dom"/>
</dbReference>
<evidence type="ECO:0000256" key="3">
    <source>
        <dbReference type="ARBA" id="ARBA00012485"/>
    </source>
</evidence>
<dbReference type="InterPro" id="IPR000569">
    <property type="entry name" value="HECT_dom"/>
</dbReference>
<dbReference type="Proteomes" id="UP000636709">
    <property type="component" value="Unassembled WGS sequence"/>
</dbReference>
<evidence type="ECO:0000313" key="11">
    <source>
        <dbReference type="Proteomes" id="UP000636709"/>
    </source>
</evidence>
<dbReference type="PROSITE" id="PS50053">
    <property type="entry name" value="UBIQUITIN_2"/>
    <property type="match status" value="2"/>
</dbReference>
<dbReference type="EMBL" id="JACEFO010002615">
    <property type="protein sequence ID" value="KAF8654547.1"/>
    <property type="molecule type" value="Genomic_DNA"/>
</dbReference>
<evidence type="ECO:0000256" key="7">
    <source>
        <dbReference type="SAM" id="MobiDB-lite"/>
    </source>
</evidence>
<feature type="active site" description="Glycyl thioester intermediate" evidence="6">
    <location>
        <position position="547"/>
    </location>
</feature>
<feature type="domain" description="Ubiquitin-like" evidence="8">
    <location>
        <begin position="21"/>
        <end position="95"/>
    </location>
</feature>
<feature type="domain" description="Ubiquitin-like" evidence="8">
    <location>
        <begin position="583"/>
        <end position="657"/>
    </location>
</feature>
<evidence type="ECO:0000256" key="6">
    <source>
        <dbReference type="PROSITE-ProRule" id="PRU00104"/>
    </source>
</evidence>
<sequence length="1152" mass="126535">MAPSAAAAATSVPDDSTSGTVQLLLRNFDSRTTVIRAHREDTLDSVLHRLFGKVAGVAGLRLLHAGRDLPCGATIGELGLPRDATLHVSSRLRSTAHPQAWSLTTEIANVARLAPSSWSLENLVRKFLNLLVVIEPGSSGMAVLADHLEIFVHSGAPFVLVQQYLSPPRRTEAERAIRCIMAPDRIFKGFTAPVLLEVCRSMFAAGEPKDDHGHDMLYTDLRGVLARALSDPGWASSRWLDVSRQWVAELVNRFAVDMARAVMEDISGATNCGFPASTEVATTTRNLFRFKIFWSVLLELELGLDEKDTPQLPWRATLSETLVSLLRIVDECMARFETTSLPPMWTISPDSVWEILAVLDAWSSEQDARWLLRRALRATLAEHAAAVTALVLSAGREVMRMDGRWITRHRDLLPFEARRHLAMAVLPEIVTGVHAPPPYEMLVDRSQLLPESFGYIARVTPRELPAGMSVAFMHEEAAGPGVLREWFCLVCQALFNPSLGLFSARLLFFWTSVKYLPSDGFSGLGISKLLILRTSTSGNHLPTSQTCFYHLNIPAYTSRPRNPMAQSAAAASAADSSSSSGIVQLLLRNIDSRTTVVQAQPDETLDSVLARLGNGAARRGELRVVYAGRDLPRDASIGELGLPRDATLHVSSRLLSTPHVGAWGLASEIADAARLAAAGHHSSAWSVEKLVTKFLDFDRAAKAFKSGGSSVWDVADHMDVFLRSGAPALIVRFYLSGHRGSTHAVPCLLPPDKAWTAPVLLEFCGSLAAAGARVGDHIYTDLRGMLVAELSDPKWTPKRWRDVPRPWVAEQLTRLARDMANAVIEEMSPSGPREAQAETETTTRNLAEFKIIWSVLREKMLELYVVETPPRRPPWRKTLSETLVSLVRSVNDCMAKMSSPPPPPRRKFGSSSSSSAVPRWTASLRTAVWAVLAELDAWPDVYHAMRTTLAAHAPVVTALVLSLSTGREVSQNARWITRHRDILESKARRHLAMAMLPELVTGGGVGAPPPFEMLIDRAWLLPDSFGYIAHATPRDLRGAMSVAFKHEQANGPGVLREWFCLVCQALFNPRLVVHIQGTQLPRPSPHLANLLLPPQPPSLHFVKHDAKPAAYDRSGTCELRLWCIVVLPTLLLDSMTHDVAPTSLSNPHQAKA</sequence>
<dbReference type="GO" id="GO:0000209">
    <property type="term" value="P:protein polyubiquitination"/>
    <property type="evidence" value="ECO:0007669"/>
    <property type="project" value="TreeGrafter"/>
</dbReference>
<evidence type="ECO:0000259" key="8">
    <source>
        <dbReference type="PROSITE" id="PS50053"/>
    </source>
</evidence>